<dbReference type="OrthoDB" id="7375466at2"/>
<dbReference type="FunFam" id="1.20.1720.10:FF:000004">
    <property type="entry name" value="EmrB/QacA family drug resistance transporter"/>
    <property type="match status" value="1"/>
</dbReference>
<dbReference type="SUPFAM" id="SSF103473">
    <property type="entry name" value="MFS general substrate transporter"/>
    <property type="match status" value="1"/>
</dbReference>
<evidence type="ECO:0000256" key="9">
    <source>
        <dbReference type="SAM" id="Phobius"/>
    </source>
</evidence>
<dbReference type="AlphaFoldDB" id="A0A2P8DE36"/>
<keyword evidence="6 9" id="KW-1133">Transmembrane helix</keyword>
<dbReference type="PROSITE" id="PS50850">
    <property type="entry name" value="MFS"/>
    <property type="match status" value="1"/>
</dbReference>
<feature type="transmembrane region" description="Helical" evidence="9">
    <location>
        <begin position="110"/>
        <end position="131"/>
    </location>
</feature>
<evidence type="ECO:0000259" key="10">
    <source>
        <dbReference type="PROSITE" id="PS50850"/>
    </source>
</evidence>
<keyword evidence="12" id="KW-1185">Reference proteome</keyword>
<evidence type="ECO:0000256" key="7">
    <source>
        <dbReference type="ARBA" id="ARBA00023136"/>
    </source>
</evidence>
<dbReference type="InterPro" id="IPR005829">
    <property type="entry name" value="Sugar_transporter_CS"/>
</dbReference>
<evidence type="ECO:0000313" key="11">
    <source>
        <dbReference type="EMBL" id="PSK95449.1"/>
    </source>
</evidence>
<dbReference type="PRINTS" id="PR01036">
    <property type="entry name" value="TCRTETB"/>
</dbReference>
<evidence type="ECO:0000256" key="6">
    <source>
        <dbReference type="ARBA" id="ARBA00022989"/>
    </source>
</evidence>
<keyword evidence="5 9" id="KW-0812">Transmembrane</keyword>
<evidence type="ECO:0000256" key="1">
    <source>
        <dbReference type="ARBA" id="ARBA00004651"/>
    </source>
</evidence>
<reference evidence="11 12" key="1">
    <citation type="submission" date="2018-03" db="EMBL/GenBank/DDBJ databases">
        <title>Genomic Encyclopedia of Archaeal and Bacterial Type Strains, Phase II (KMG-II): from individual species to whole genera.</title>
        <authorList>
            <person name="Goeker M."/>
        </authorList>
    </citation>
    <scope>NUCLEOTIDE SEQUENCE [LARGE SCALE GENOMIC DNA]</scope>
    <source>
        <strain evidence="11 12">DSM 45312</strain>
    </source>
</reference>
<dbReference type="InterPro" id="IPR011701">
    <property type="entry name" value="MFS"/>
</dbReference>
<feature type="transmembrane region" description="Helical" evidence="9">
    <location>
        <begin position="273"/>
        <end position="298"/>
    </location>
</feature>
<feature type="transmembrane region" description="Helical" evidence="9">
    <location>
        <begin position="364"/>
        <end position="389"/>
    </location>
</feature>
<comment type="subcellular location">
    <subcellularLocation>
        <location evidence="1">Cell membrane</location>
        <topology evidence="1">Multi-pass membrane protein</topology>
    </subcellularLocation>
</comment>
<evidence type="ECO:0000256" key="2">
    <source>
        <dbReference type="ARBA" id="ARBA00007520"/>
    </source>
</evidence>
<dbReference type="Gene3D" id="1.20.1720.10">
    <property type="entry name" value="Multidrug resistance protein D"/>
    <property type="match status" value="1"/>
</dbReference>
<protein>
    <submittedName>
        <fullName evidence="11">EmrB/QacA subfamily drug resistance transporter</fullName>
    </submittedName>
</protein>
<evidence type="ECO:0000256" key="3">
    <source>
        <dbReference type="ARBA" id="ARBA00022448"/>
    </source>
</evidence>
<feature type="transmembrane region" description="Helical" evidence="9">
    <location>
        <begin position="207"/>
        <end position="229"/>
    </location>
</feature>
<feature type="transmembrane region" description="Helical" evidence="9">
    <location>
        <begin position="53"/>
        <end position="73"/>
    </location>
</feature>
<evidence type="ECO:0000256" key="5">
    <source>
        <dbReference type="ARBA" id="ARBA00022692"/>
    </source>
</evidence>
<feature type="transmembrane region" description="Helical" evidence="9">
    <location>
        <begin position="235"/>
        <end position="253"/>
    </location>
</feature>
<comment type="similarity">
    <text evidence="2">Belongs to the major facilitator superfamily. TCR/Tet family.</text>
</comment>
<dbReference type="InterPro" id="IPR036259">
    <property type="entry name" value="MFS_trans_sf"/>
</dbReference>
<comment type="caution">
    <text evidence="11">The sequence shown here is derived from an EMBL/GenBank/DDBJ whole genome shotgun (WGS) entry which is preliminary data.</text>
</comment>
<organism evidence="11 12">
    <name type="scientific">Murinocardiopsis flavida</name>
    <dbReference type="NCBI Taxonomy" id="645275"/>
    <lineage>
        <taxon>Bacteria</taxon>
        <taxon>Bacillati</taxon>
        <taxon>Actinomycetota</taxon>
        <taxon>Actinomycetes</taxon>
        <taxon>Streptosporangiales</taxon>
        <taxon>Nocardiopsidaceae</taxon>
        <taxon>Murinocardiopsis</taxon>
    </lineage>
</organism>
<dbReference type="CDD" id="cd17502">
    <property type="entry name" value="MFS_Azr1_MDR_like"/>
    <property type="match status" value="1"/>
</dbReference>
<dbReference type="Pfam" id="PF07690">
    <property type="entry name" value="MFS_1"/>
    <property type="match status" value="1"/>
</dbReference>
<dbReference type="PANTHER" id="PTHR23501">
    <property type="entry name" value="MAJOR FACILITATOR SUPERFAMILY"/>
    <property type="match status" value="1"/>
</dbReference>
<gene>
    <name evidence="11" type="ORF">CLV63_115109</name>
</gene>
<evidence type="ECO:0000313" key="12">
    <source>
        <dbReference type="Proteomes" id="UP000240542"/>
    </source>
</evidence>
<proteinExistence type="inferred from homology"/>
<feature type="transmembrane region" description="Helical" evidence="9">
    <location>
        <begin position="16"/>
        <end position="33"/>
    </location>
</feature>
<evidence type="ECO:0000256" key="8">
    <source>
        <dbReference type="SAM" id="MobiDB-lite"/>
    </source>
</evidence>
<evidence type="ECO:0000256" key="4">
    <source>
        <dbReference type="ARBA" id="ARBA00022475"/>
    </source>
</evidence>
<feature type="domain" description="Major facilitator superfamily (MFS) profile" evidence="10">
    <location>
        <begin position="20"/>
        <end position="497"/>
    </location>
</feature>
<accession>A0A2P8DE36</accession>
<sequence>MPSSTAADRRARRPRGVGAILPGVLLAMLLAALDQTIMAPALPTIAGELGGLGLLSTVVTAYLVAATVAMPLYGKLGDAFGRKRVMQAAILVFLLGAALCAQADTMTELVVFRAVQGAGGGGLMIGAQAIIGEVVSPRERGRYLGLIGGAYILAAVAGPLLGGVLIDHLSWRWIFYLYLPLGVLAFAVLTATLRLPAPPERRPVDYGGALALGATVVCLVLLTSGAGTAGPWPPWATPALVAALVLSGAGWLCTARFARDPVLPLGLFRDPAFAIPGAIGFLIGFAMFTALSYLPAFFQIAMGTSATGSGGLLIALMVGILSTTALSGWLITRTGRYKPFPVIGTATAAVGMALLATLDARSSPAAAAAIMLLLGAGIGLVMQVTMLAVQNSVAHRDLGTATSTVTFLRQIGSSVGVAVMGALITDRFAERVPATVIDRLGGDLDRLTPGFVRTLPAGLRTSVGDAFGAALPPVFGYAVPLLALAFLLAVLLPARPLRTEAHVDIAAPEPEHAPDPATTRDA</sequence>
<dbReference type="RefSeq" id="WP_106584779.1">
    <property type="nucleotide sequence ID" value="NZ_PYGA01000015.1"/>
</dbReference>
<dbReference type="PROSITE" id="PS00217">
    <property type="entry name" value="SUGAR_TRANSPORT_2"/>
    <property type="match status" value="1"/>
</dbReference>
<dbReference type="Proteomes" id="UP000240542">
    <property type="component" value="Unassembled WGS sequence"/>
</dbReference>
<feature type="transmembrane region" description="Helical" evidence="9">
    <location>
        <begin position="339"/>
        <end position="358"/>
    </location>
</feature>
<keyword evidence="4" id="KW-1003">Cell membrane</keyword>
<keyword evidence="3" id="KW-0813">Transport</keyword>
<dbReference type="GO" id="GO:0005886">
    <property type="term" value="C:plasma membrane"/>
    <property type="evidence" value="ECO:0007669"/>
    <property type="project" value="UniProtKB-SubCell"/>
</dbReference>
<dbReference type="EMBL" id="PYGA01000015">
    <property type="protein sequence ID" value="PSK95449.1"/>
    <property type="molecule type" value="Genomic_DNA"/>
</dbReference>
<dbReference type="PANTHER" id="PTHR23501:SF197">
    <property type="entry name" value="COMD"/>
    <property type="match status" value="1"/>
</dbReference>
<dbReference type="InterPro" id="IPR020846">
    <property type="entry name" value="MFS_dom"/>
</dbReference>
<feature type="region of interest" description="Disordered" evidence="8">
    <location>
        <begin position="503"/>
        <end position="522"/>
    </location>
</feature>
<feature type="transmembrane region" description="Helical" evidence="9">
    <location>
        <begin position="143"/>
        <end position="161"/>
    </location>
</feature>
<feature type="transmembrane region" description="Helical" evidence="9">
    <location>
        <begin position="310"/>
        <end position="332"/>
    </location>
</feature>
<name>A0A2P8DE36_9ACTN</name>
<dbReference type="Gene3D" id="1.20.1250.20">
    <property type="entry name" value="MFS general substrate transporter like domains"/>
    <property type="match status" value="1"/>
</dbReference>
<feature type="transmembrane region" description="Helical" evidence="9">
    <location>
        <begin position="173"/>
        <end position="195"/>
    </location>
</feature>
<feature type="transmembrane region" description="Helical" evidence="9">
    <location>
        <begin position="474"/>
        <end position="492"/>
    </location>
</feature>
<dbReference type="GO" id="GO:0022857">
    <property type="term" value="F:transmembrane transporter activity"/>
    <property type="evidence" value="ECO:0007669"/>
    <property type="project" value="InterPro"/>
</dbReference>
<keyword evidence="7 9" id="KW-0472">Membrane</keyword>